<evidence type="ECO:0000313" key="8">
    <source>
        <dbReference type="EMBL" id="ACL17885.1"/>
    </source>
</evidence>
<dbReference type="KEGG" id="mpl:Mpal_2616"/>
<keyword evidence="3" id="KW-0227">DNA damage</keyword>
<evidence type="ECO:0000256" key="2">
    <source>
        <dbReference type="ARBA" id="ARBA00022670"/>
    </source>
</evidence>
<dbReference type="RefSeq" id="WP_012619204.1">
    <property type="nucleotide sequence ID" value="NC_011832.1"/>
</dbReference>
<dbReference type="EMBL" id="CP001338">
    <property type="protein sequence ID" value="ACL17885.1"/>
    <property type="molecule type" value="Genomic_DNA"/>
</dbReference>
<dbReference type="GO" id="GO:0008233">
    <property type="term" value="F:peptidase activity"/>
    <property type="evidence" value="ECO:0007669"/>
    <property type="project" value="UniProtKB-KW"/>
</dbReference>
<dbReference type="GO" id="GO:0106300">
    <property type="term" value="P:protein-DNA covalent cross-linking repair"/>
    <property type="evidence" value="ECO:0007669"/>
    <property type="project" value="InterPro"/>
</dbReference>
<dbReference type="OrthoDB" id="109020at2157"/>
<proteinExistence type="inferred from homology"/>
<dbReference type="InterPro" id="IPR036590">
    <property type="entry name" value="SRAP-like"/>
</dbReference>
<dbReference type="GO" id="GO:0003697">
    <property type="term" value="F:single-stranded DNA binding"/>
    <property type="evidence" value="ECO:0007669"/>
    <property type="project" value="InterPro"/>
</dbReference>
<comment type="similarity">
    <text evidence="1">Belongs to the SOS response-associated peptidase family.</text>
</comment>
<keyword evidence="9" id="KW-1185">Reference proteome</keyword>
<evidence type="ECO:0000256" key="7">
    <source>
        <dbReference type="ARBA" id="ARBA00023239"/>
    </source>
</evidence>
<dbReference type="InterPro" id="IPR003738">
    <property type="entry name" value="SRAP"/>
</dbReference>
<dbReference type="PANTHER" id="PTHR13604:SF0">
    <property type="entry name" value="ABASIC SITE PROCESSING PROTEIN HMCES"/>
    <property type="match status" value="1"/>
</dbReference>
<protein>
    <recommendedName>
        <fullName evidence="10">Abasic site processing protein</fullName>
    </recommendedName>
</protein>
<dbReference type="SUPFAM" id="SSF143081">
    <property type="entry name" value="BB1717-like"/>
    <property type="match status" value="1"/>
</dbReference>
<accession>B8GF79</accession>
<dbReference type="STRING" id="521011.Mpal_2616"/>
<keyword evidence="6" id="KW-0238">DNA-binding</keyword>
<evidence type="ECO:0000256" key="3">
    <source>
        <dbReference type="ARBA" id="ARBA00022763"/>
    </source>
</evidence>
<evidence type="ECO:0000256" key="4">
    <source>
        <dbReference type="ARBA" id="ARBA00022801"/>
    </source>
</evidence>
<keyword evidence="7" id="KW-0456">Lyase</keyword>
<sequence length="220" mass="24742">MCGRNSLVWTDDRSNRFRVPLTNRGGRSRFNVAPSQTMPVIVNDGQVLMVMMAWGLLPHWANSLQGSNCPINARAETLAEKPLFRGLLKQHRCLIPASGFYEWKWAGSRKQPYYFRLNESPLFAFTGLYDVWHGADGNAYPTYTIITTEANELVNPIHNRMPVILRPEDEGRWLTSTPPAPDEMTAILGAYPSEAMEAGPVSPRVNNPTEDDEVLIARVL</sequence>
<evidence type="ECO:0008006" key="10">
    <source>
        <dbReference type="Google" id="ProtNLM"/>
    </source>
</evidence>
<organism evidence="8 9">
    <name type="scientific">Methanosphaerula palustris (strain ATCC BAA-1556 / DSM 19958 / E1-9c)</name>
    <dbReference type="NCBI Taxonomy" id="521011"/>
    <lineage>
        <taxon>Archaea</taxon>
        <taxon>Methanobacteriati</taxon>
        <taxon>Methanobacteriota</taxon>
        <taxon>Stenosarchaea group</taxon>
        <taxon>Methanomicrobia</taxon>
        <taxon>Methanomicrobiales</taxon>
        <taxon>Methanoregulaceae</taxon>
        <taxon>Methanosphaerula</taxon>
    </lineage>
</organism>
<dbReference type="HOGENOM" id="CLU_035990_6_2_2"/>
<dbReference type="GO" id="GO:0006508">
    <property type="term" value="P:proteolysis"/>
    <property type="evidence" value="ECO:0007669"/>
    <property type="project" value="UniProtKB-KW"/>
</dbReference>
<gene>
    <name evidence="8" type="ordered locus">Mpal_2616</name>
</gene>
<dbReference type="PANTHER" id="PTHR13604">
    <property type="entry name" value="DC12-RELATED"/>
    <property type="match status" value="1"/>
</dbReference>
<dbReference type="AlphaFoldDB" id="B8GF79"/>
<keyword evidence="2" id="KW-0645">Protease</keyword>
<reference evidence="8 9" key="1">
    <citation type="journal article" date="2015" name="Genome Announc.">
        <title>Complete Genome Sequence of Methanosphaerula palustris E1-9CT, a Hydrogenotrophic Methanogen Isolated from a Minerotrophic Fen Peatland.</title>
        <authorList>
            <person name="Cadillo-Quiroz H."/>
            <person name="Browne P."/>
            <person name="Kyrpides N."/>
            <person name="Woyke T."/>
            <person name="Goodwin L."/>
            <person name="Detter C."/>
            <person name="Yavitt J.B."/>
            <person name="Zinder S.H."/>
        </authorList>
    </citation>
    <scope>NUCLEOTIDE SEQUENCE [LARGE SCALE GENOMIC DNA]</scope>
    <source>
        <strain evidence="9">ATCC BAA-1556 / DSM 19958 / E1-9c</strain>
    </source>
</reference>
<dbReference type="GO" id="GO:0016829">
    <property type="term" value="F:lyase activity"/>
    <property type="evidence" value="ECO:0007669"/>
    <property type="project" value="UniProtKB-KW"/>
</dbReference>
<evidence type="ECO:0000256" key="5">
    <source>
        <dbReference type="ARBA" id="ARBA00023124"/>
    </source>
</evidence>
<name>B8GF79_METPE</name>
<keyword evidence="5" id="KW-0190">Covalent protein-DNA linkage</keyword>
<dbReference type="Pfam" id="PF02586">
    <property type="entry name" value="SRAP"/>
    <property type="match status" value="1"/>
</dbReference>
<evidence type="ECO:0000256" key="6">
    <source>
        <dbReference type="ARBA" id="ARBA00023125"/>
    </source>
</evidence>
<evidence type="ECO:0000313" key="9">
    <source>
        <dbReference type="Proteomes" id="UP000002457"/>
    </source>
</evidence>
<evidence type="ECO:0000256" key="1">
    <source>
        <dbReference type="ARBA" id="ARBA00008136"/>
    </source>
</evidence>
<keyword evidence="4" id="KW-0378">Hydrolase</keyword>
<dbReference type="GeneID" id="7271885"/>
<dbReference type="Gene3D" id="3.90.1680.10">
    <property type="entry name" value="SOS response associated peptidase-like"/>
    <property type="match status" value="1"/>
</dbReference>
<dbReference type="Proteomes" id="UP000002457">
    <property type="component" value="Chromosome"/>
</dbReference>
<dbReference type="eggNOG" id="arCOG02783">
    <property type="taxonomic scope" value="Archaea"/>
</dbReference>